<dbReference type="SUPFAM" id="SSF51621">
    <property type="entry name" value="Phosphoenolpyruvate/pyruvate domain"/>
    <property type="match status" value="1"/>
</dbReference>
<keyword evidence="4" id="KW-0460">Magnesium</keyword>
<evidence type="ECO:0000256" key="2">
    <source>
        <dbReference type="ARBA" id="ARBA00008346"/>
    </source>
</evidence>
<gene>
    <name evidence="7" type="ORF">MNBD_GAMMA17-26</name>
</gene>
<dbReference type="InterPro" id="IPR033129">
    <property type="entry name" value="PEPCASE_His_AS"/>
</dbReference>
<dbReference type="GO" id="GO:0008964">
    <property type="term" value="F:phosphoenolpyruvate carboxylase activity"/>
    <property type="evidence" value="ECO:0007669"/>
    <property type="project" value="UniProtKB-EC"/>
</dbReference>
<dbReference type="InterPro" id="IPR021135">
    <property type="entry name" value="PEP_COase"/>
</dbReference>
<evidence type="ECO:0000256" key="5">
    <source>
        <dbReference type="ARBA" id="ARBA00023239"/>
    </source>
</evidence>
<dbReference type="GO" id="GO:0005829">
    <property type="term" value="C:cytosol"/>
    <property type="evidence" value="ECO:0007669"/>
    <property type="project" value="TreeGrafter"/>
</dbReference>
<dbReference type="EC" id="4.1.1.31" evidence="3"/>
<dbReference type="PANTHER" id="PTHR30523">
    <property type="entry name" value="PHOSPHOENOLPYRUVATE CARBOXYLASE"/>
    <property type="match status" value="1"/>
</dbReference>
<evidence type="ECO:0000256" key="4">
    <source>
        <dbReference type="ARBA" id="ARBA00022842"/>
    </source>
</evidence>
<dbReference type="InterPro" id="IPR018129">
    <property type="entry name" value="PEP_COase_Lys_AS"/>
</dbReference>
<dbReference type="PROSITE" id="PS00781">
    <property type="entry name" value="PEPCASE_1"/>
    <property type="match status" value="1"/>
</dbReference>
<dbReference type="PROSITE" id="PS00393">
    <property type="entry name" value="PEPCASE_2"/>
    <property type="match status" value="1"/>
</dbReference>
<proteinExistence type="inferred from homology"/>
<dbReference type="GO" id="GO:0015977">
    <property type="term" value="P:carbon fixation"/>
    <property type="evidence" value="ECO:0007669"/>
    <property type="project" value="UniProtKB-KW"/>
</dbReference>
<dbReference type="GO" id="GO:0006099">
    <property type="term" value="P:tricarboxylic acid cycle"/>
    <property type="evidence" value="ECO:0007669"/>
    <property type="project" value="InterPro"/>
</dbReference>
<keyword evidence="6" id="KW-0120">Carbon dioxide fixation</keyword>
<dbReference type="HAMAP" id="MF_00595">
    <property type="entry name" value="PEPcase_type1"/>
    <property type="match status" value="1"/>
</dbReference>
<organism evidence="7">
    <name type="scientific">hydrothermal vent metagenome</name>
    <dbReference type="NCBI Taxonomy" id="652676"/>
    <lineage>
        <taxon>unclassified sequences</taxon>
        <taxon>metagenomes</taxon>
        <taxon>ecological metagenomes</taxon>
    </lineage>
</organism>
<evidence type="ECO:0000313" key="7">
    <source>
        <dbReference type="EMBL" id="VAW85089.1"/>
    </source>
</evidence>
<dbReference type="InterPro" id="IPR015813">
    <property type="entry name" value="Pyrv/PenolPyrv_kinase-like_dom"/>
</dbReference>
<evidence type="ECO:0000256" key="1">
    <source>
        <dbReference type="ARBA" id="ARBA00001946"/>
    </source>
</evidence>
<comment type="cofactor">
    <cofactor evidence="1">
        <name>Mg(2+)</name>
        <dbReference type="ChEBI" id="CHEBI:18420"/>
    </cofactor>
</comment>
<dbReference type="PRINTS" id="PR00150">
    <property type="entry name" value="PEPCARBXLASE"/>
</dbReference>
<reference evidence="7" key="1">
    <citation type="submission" date="2018-06" db="EMBL/GenBank/DDBJ databases">
        <authorList>
            <person name="Zhirakovskaya E."/>
        </authorList>
    </citation>
    <scope>NUCLEOTIDE SEQUENCE</scope>
</reference>
<sequence length="931" mass="105627">MASDKALRARVKLFGNLLGNILHEQEGGRVLVAVETLRKGYIRLSKEHNPRKHEQLARMMRKLNPEILSHVVRAFSIYFSLVNIAEEANQHQQRRQQKRRGSMIGPGSFEEALRDFHDAGITPGQLQTIFDKLAYIPVITAHPTESKRRTILEALRRIFVTSQQLDENHPTREERAEIMSELESQIQVLWKSNEVRTKRPKVANEIRNGIFYFQESLFEAVPLMYRDFEKANERIYGFNNNSTVTVPSFIRFGSWIGGDRDGNPNVTPQTTVSAVNLHAKAILKEYLPRLTMLTKILTHSSDLCTPSEAFLKSLDSDERYAASAFPNNPQRFIDEPYRRKLHIMRYRLERNLWAVRDRLYNTQETLTPENGYHSDDDFVNDLRLIRDSLISHGDQNIANGKLKDMIRLAETFGFFLVSLDLRQESTRHTEAISEILAQKSSNPDYAALSERERMRLLSEQLENEPLTIDRKPLSDNTRETLEVFDVMRSMQEEISAKAFGSYVISMTHTASHIMEVMFLAQQTGLAGKNKQGDWFCDIQVSPLFETIEDLRHIEHVMKTALNTNVYRNLLQSAGNVQEIMLGYSDSCKDGGILSSAWSLYKAQQEIIALTASSGIECRLFHGRGGTMGRGGGPTHEAILSQPEGTVTGQIKFTEQGEMITYKYSNKETAVSELTMGVTGLIKASKNIVKEPTPVPASYEAAMEALSEEGEAAYRGLVDDTPGFLDYFYEATPVTEIGLMNIGSRPSHRKKGDRSKSSIRAIAWVFGWAQARHTLPAWYGIGSALKEWSGEDPEKLKQLKAMYKNWPFFRSILSNTQMALVKADPAILKEYSTLCENADLAQKISTMVNSEYNRTVEAILDASEATELLADNPKLALSLSRRDPYLDPLNYIQVMLLQRFRDQSLSEEERQKWLDPLLRSINAIAAGMRNTG</sequence>
<accession>A0A3B0ZFM7</accession>
<keyword evidence="5 7" id="KW-0456">Lyase</keyword>
<dbReference type="PANTHER" id="PTHR30523:SF46">
    <property type="entry name" value="PHOSPHOENOLPYRUVATE CARBOXYLASE"/>
    <property type="match status" value="1"/>
</dbReference>
<protein>
    <recommendedName>
        <fullName evidence="3">phosphoenolpyruvate carboxylase</fullName>
        <ecNumber evidence="3">4.1.1.31</ecNumber>
    </recommendedName>
</protein>
<keyword evidence="7" id="KW-0670">Pyruvate</keyword>
<name>A0A3B0ZFM7_9ZZZZ</name>
<dbReference type="InterPro" id="IPR022805">
    <property type="entry name" value="PEP_COase_bac/pln-type"/>
</dbReference>
<dbReference type="Gene3D" id="1.20.1440.90">
    <property type="entry name" value="Phosphoenolpyruvate/pyruvate domain"/>
    <property type="match status" value="1"/>
</dbReference>
<dbReference type="AlphaFoldDB" id="A0A3B0ZFM7"/>
<dbReference type="Pfam" id="PF00311">
    <property type="entry name" value="PEPcase"/>
    <property type="match status" value="1"/>
</dbReference>
<dbReference type="NCBIfam" id="NF000584">
    <property type="entry name" value="PRK00009.1"/>
    <property type="match status" value="1"/>
</dbReference>
<dbReference type="EMBL" id="UOFQ01000017">
    <property type="protein sequence ID" value="VAW85089.1"/>
    <property type="molecule type" value="Genomic_DNA"/>
</dbReference>
<comment type="similarity">
    <text evidence="2">Belongs to the PEPCase type 1 family.</text>
</comment>
<evidence type="ECO:0000256" key="6">
    <source>
        <dbReference type="ARBA" id="ARBA00023300"/>
    </source>
</evidence>
<evidence type="ECO:0000256" key="3">
    <source>
        <dbReference type="ARBA" id="ARBA00012305"/>
    </source>
</evidence>